<dbReference type="PROSITE" id="PS00330">
    <property type="entry name" value="HEMOLYSIN_CALCIUM"/>
    <property type="match status" value="1"/>
</dbReference>
<dbReference type="HOGENOM" id="CLU_498608_0_0_5"/>
<dbReference type="RefSeq" id="WP_012520795.1">
    <property type="nucleotide sequence ID" value="NC_011144.1"/>
</dbReference>
<feature type="region of interest" description="Disordered" evidence="1">
    <location>
        <begin position="390"/>
        <end position="433"/>
    </location>
</feature>
<evidence type="ECO:0000313" key="3">
    <source>
        <dbReference type="Proteomes" id="UP000001868"/>
    </source>
</evidence>
<keyword evidence="3" id="KW-1185">Reference proteome</keyword>
<dbReference type="STRING" id="450851.PHZ_c0233"/>
<dbReference type="eggNOG" id="COG2273">
    <property type="taxonomic scope" value="Bacteria"/>
</dbReference>
<dbReference type="EMBL" id="CP000747">
    <property type="protein sequence ID" value="ACG76647.1"/>
    <property type="molecule type" value="Genomic_DNA"/>
</dbReference>
<proteinExistence type="predicted"/>
<dbReference type="Gene3D" id="2.150.10.10">
    <property type="entry name" value="Serralysin-like metalloprotease, C-terminal"/>
    <property type="match status" value="2"/>
</dbReference>
<dbReference type="eggNOG" id="COG2911">
    <property type="taxonomic scope" value="Bacteria"/>
</dbReference>
<dbReference type="InterPro" id="IPR018511">
    <property type="entry name" value="Hemolysin-typ_Ca-bd_CS"/>
</dbReference>
<feature type="compositionally biased region" description="Pro residues" evidence="1">
    <location>
        <begin position="401"/>
        <end position="411"/>
    </location>
</feature>
<dbReference type="InterPro" id="IPR011049">
    <property type="entry name" value="Serralysin-like_metalloprot_C"/>
</dbReference>
<reference evidence="2 3" key="1">
    <citation type="journal article" date="2008" name="BMC Genomics">
        <title>Complete genome of Phenylobacterium zucineum - a novel facultative intracellular bacterium isolated from human erythroleukemia cell line K562.</title>
        <authorList>
            <person name="Luo Y."/>
            <person name="Xu X."/>
            <person name="Ding Z."/>
            <person name="Liu Z."/>
            <person name="Zhang B."/>
            <person name="Yan Z."/>
            <person name="Sun J."/>
            <person name="Hu S."/>
            <person name="Hu X."/>
        </authorList>
    </citation>
    <scope>NUCLEOTIDE SEQUENCE [LARGE SCALE GENOMIC DNA]</scope>
    <source>
        <strain evidence="2 3">HLK1</strain>
    </source>
</reference>
<protein>
    <submittedName>
        <fullName evidence="2">Uncharacterized protein</fullName>
    </submittedName>
</protein>
<dbReference type="SUPFAM" id="SSF51120">
    <property type="entry name" value="beta-Roll"/>
    <property type="match status" value="2"/>
</dbReference>
<dbReference type="InterPro" id="IPR001343">
    <property type="entry name" value="Hemolysn_Ca-bd"/>
</dbReference>
<dbReference type="AlphaFoldDB" id="B4RD43"/>
<dbReference type="GO" id="GO:0005509">
    <property type="term" value="F:calcium ion binding"/>
    <property type="evidence" value="ECO:0007669"/>
    <property type="project" value="InterPro"/>
</dbReference>
<gene>
    <name evidence="2" type="ordered locus">PHZ_c0233</name>
</gene>
<sequence length="546" mass="54624">MAGAVPSINLPVPPGGHLFVSEAGLPEGTNPGGASTQSSWTFTVSSPDGIENLTVGGYAAIRGGVFTPGSVDLGFAVLSVTGFEPGNGSVSVNYRLTGPIDSGGGSQTRYGTILGYEVVLEDPDGDRAEADLVVQIRDDEAVALSPDAAAAAAGGTASGNLVADGTADSFTADGFGGITRIGDASGGAWDATPDASGRLVFEGAYGTLSVNAAGDYSYAARADAPAGAVDRLTYWAQDGDGDERMSWLEVTIREGGGSAPTGGEGQAIAADGPYATLSGGAGNDTLTASAGGDTITAGDGADVIVLPSEPWAPHVVADFALGTDRLDFPALEAAYGGADPVADGFVWFLDDGAGGTKLLFDRDGAADGQEWPNYVLHLQGVSADGLTWDALAGGGGSAPAEPDPGPDPEPPAAGGELIVSPGPGSTLTGGAGNDTLVSSRGEDVLSGGAGADRFVFEAENWAPARIADFEPGADVIDLRGMLDAIGYAGTDPFADGHLRLIEDGAGGTKVLFDRDAEGPDPVWANYVFQVEHVAPAALGASAWIFQ</sequence>
<dbReference type="PRINTS" id="PR00313">
    <property type="entry name" value="CABNDNGRPT"/>
</dbReference>
<evidence type="ECO:0000256" key="1">
    <source>
        <dbReference type="SAM" id="MobiDB-lite"/>
    </source>
</evidence>
<dbReference type="Pfam" id="PF00353">
    <property type="entry name" value="HemolysinCabind"/>
    <property type="match status" value="2"/>
</dbReference>
<accession>B4RD43</accession>
<dbReference type="OrthoDB" id="9809583at2"/>
<dbReference type="Proteomes" id="UP000001868">
    <property type="component" value="Chromosome"/>
</dbReference>
<organism evidence="2 3">
    <name type="scientific">Phenylobacterium zucineum (strain HLK1)</name>
    <dbReference type="NCBI Taxonomy" id="450851"/>
    <lineage>
        <taxon>Bacteria</taxon>
        <taxon>Pseudomonadati</taxon>
        <taxon>Pseudomonadota</taxon>
        <taxon>Alphaproteobacteria</taxon>
        <taxon>Caulobacterales</taxon>
        <taxon>Caulobacteraceae</taxon>
        <taxon>Phenylobacterium</taxon>
    </lineage>
</organism>
<dbReference type="KEGG" id="pzu:PHZ_c0233"/>
<name>B4RD43_PHEZH</name>
<evidence type="ECO:0000313" key="2">
    <source>
        <dbReference type="EMBL" id="ACG76647.1"/>
    </source>
</evidence>